<dbReference type="EMBL" id="ACEA01000060">
    <property type="protein sequence ID" value="EEG22705.1"/>
    <property type="molecule type" value="Genomic_DNA"/>
</dbReference>
<protein>
    <submittedName>
        <fullName evidence="1">Uncharacterized protein</fullName>
    </submittedName>
</protein>
<sequence length="41" mass="4802">MLICYKGYLKNGKRVLALQKLRFVAFSGSLLYSKYRCLISR</sequence>
<name>C0DZ01_EIKCO</name>
<dbReference type="AlphaFoldDB" id="C0DZ01"/>
<organism evidence="1 2">
    <name type="scientific">Eikenella corrodens ATCC 23834</name>
    <dbReference type="NCBI Taxonomy" id="546274"/>
    <lineage>
        <taxon>Bacteria</taxon>
        <taxon>Pseudomonadati</taxon>
        <taxon>Pseudomonadota</taxon>
        <taxon>Betaproteobacteria</taxon>
        <taxon>Neisseriales</taxon>
        <taxon>Neisseriaceae</taxon>
        <taxon>Eikenella</taxon>
    </lineage>
</organism>
<comment type="caution">
    <text evidence="1">The sequence shown here is derived from an EMBL/GenBank/DDBJ whole genome shotgun (WGS) entry which is preliminary data.</text>
</comment>
<proteinExistence type="predicted"/>
<accession>C0DZ01</accession>
<evidence type="ECO:0000313" key="2">
    <source>
        <dbReference type="Proteomes" id="UP000005837"/>
    </source>
</evidence>
<evidence type="ECO:0000313" key="1">
    <source>
        <dbReference type="EMBL" id="EEG22705.1"/>
    </source>
</evidence>
<dbReference type="HOGENOM" id="CLU_3269374_0_0_4"/>
<gene>
    <name evidence="1" type="ORF">EIKCOROL_02617</name>
</gene>
<dbReference type="Proteomes" id="UP000005837">
    <property type="component" value="Unassembled WGS sequence"/>
</dbReference>
<reference evidence="1 2" key="1">
    <citation type="submission" date="2009-01" db="EMBL/GenBank/DDBJ databases">
        <authorList>
            <person name="Fulton L."/>
            <person name="Clifton S."/>
            <person name="Chinwalla A.T."/>
            <person name="Mitreva M."/>
            <person name="Sodergren E."/>
            <person name="Weinstock G."/>
            <person name="Clifton S."/>
            <person name="Dooling D.J."/>
            <person name="Fulton B."/>
            <person name="Minx P."/>
            <person name="Pepin K.H."/>
            <person name="Johnson M."/>
            <person name="Bhonagiri V."/>
            <person name="Nash W.E."/>
            <person name="Mardis E.R."/>
            <person name="Wilson R.K."/>
        </authorList>
    </citation>
    <scope>NUCLEOTIDE SEQUENCE [LARGE SCALE GENOMIC DNA]</scope>
    <source>
        <strain evidence="1 2">ATCC 23834</strain>
    </source>
</reference>